<feature type="domain" description="Phospholipid/glycerol acyltransferase" evidence="5">
    <location>
        <begin position="35"/>
        <end position="147"/>
    </location>
</feature>
<dbReference type="InterPro" id="IPR002123">
    <property type="entry name" value="Plipid/glycerol_acylTrfase"/>
</dbReference>
<sequence length="214" mass="23450">MTFYRIVQRIVRPILCGYFRVRVVGIERLPRSGPVLLALNHLSMLDPILVGAVMPRPICFMAKEELFRYPLLGQVLRWVGAFPVRRGEPDREAIQHALRCLREGRVVGIFPEGTRSLDGRLLELHGGTALLALKSGAPILPAAITGTERAMPKGTWWPRRVAVEIRIGQLLPVEPGPATATKARVASTSRRLADSLSELLGQTLVQQPGGSGLA</sequence>
<keyword evidence="4" id="KW-1208">Phospholipid metabolism</keyword>
<keyword evidence="3 4" id="KW-0012">Acyltransferase</keyword>
<evidence type="ECO:0000256" key="4">
    <source>
        <dbReference type="RuleBase" id="RU361267"/>
    </source>
</evidence>
<evidence type="ECO:0000313" key="7">
    <source>
        <dbReference type="Proteomes" id="UP001333102"/>
    </source>
</evidence>
<dbReference type="RefSeq" id="WP_324667465.1">
    <property type="nucleotide sequence ID" value="NZ_CP141614.1"/>
</dbReference>
<keyword evidence="2 4" id="KW-0808">Transferase</keyword>
<dbReference type="PANTHER" id="PTHR10434">
    <property type="entry name" value="1-ACYL-SN-GLYCEROL-3-PHOSPHATE ACYLTRANSFERASE"/>
    <property type="match status" value="1"/>
</dbReference>
<proteinExistence type="inferred from homology"/>
<keyword evidence="4" id="KW-0444">Lipid biosynthesis</keyword>
<dbReference type="NCBIfam" id="TIGR00530">
    <property type="entry name" value="AGP_acyltrn"/>
    <property type="match status" value="1"/>
</dbReference>
<evidence type="ECO:0000259" key="5">
    <source>
        <dbReference type="SMART" id="SM00563"/>
    </source>
</evidence>
<dbReference type="Proteomes" id="UP001333102">
    <property type="component" value="Chromosome"/>
</dbReference>
<keyword evidence="4" id="KW-0594">Phospholipid biosynthesis</keyword>
<dbReference type="GO" id="GO:0016746">
    <property type="term" value="F:acyltransferase activity"/>
    <property type="evidence" value="ECO:0007669"/>
    <property type="project" value="UniProtKB-KW"/>
</dbReference>
<dbReference type="EC" id="2.3.1.51" evidence="4"/>
<dbReference type="CDD" id="cd07989">
    <property type="entry name" value="LPLAT_AGPAT-like"/>
    <property type="match status" value="1"/>
</dbReference>
<evidence type="ECO:0000256" key="1">
    <source>
        <dbReference type="ARBA" id="ARBA00008655"/>
    </source>
</evidence>
<evidence type="ECO:0000313" key="6">
    <source>
        <dbReference type="EMBL" id="WRP13221.1"/>
    </source>
</evidence>
<comment type="similarity">
    <text evidence="1 4">Belongs to the 1-acyl-sn-glycerol-3-phosphate acyltransferase family.</text>
</comment>
<gene>
    <name evidence="6" type="ORF">VLY81_07070</name>
</gene>
<protein>
    <recommendedName>
        <fullName evidence="4">1-acyl-sn-glycerol-3-phosphate acyltransferase</fullName>
        <ecNumber evidence="4">2.3.1.51</ecNumber>
    </recommendedName>
</protein>
<dbReference type="SUPFAM" id="SSF69593">
    <property type="entry name" value="Glycerol-3-phosphate (1)-acyltransferase"/>
    <property type="match status" value="1"/>
</dbReference>
<reference evidence="7" key="1">
    <citation type="submission" date="2023-12" db="EMBL/GenBank/DDBJ databases">
        <title>Novel isolates from deep terrestrial aquifers shed light on the physiology and ecology of the class Limnochordia.</title>
        <authorList>
            <person name="Karnachuk O.V."/>
            <person name="Lukina A.P."/>
            <person name="Avakyan M.R."/>
            <person name="Kadnikov V."/>
            <person name="Begmatov S."/>
            <person name="Beletsky A.V."/>
            <person name="Mardanov A.V."/>
            <person name="Ravin N.V."/>
        </authorList>
    </citation>
    <scope>NUCLEOTIDE SEQUENCE [LARGE SCALE GENOMIC DNA]</scope>
    <source>
        <strain evidence="7">LN</strain>
    </source>
</reference>
<evidence type="ECO:0000256" key="2">
    <source>
        <dbReference type="ARBA" id="ARBA00022679"/>
    </source>
</evidence>
<accession>A0ABZ1BJX6</accession>
<comment type="domain">
    <text evidence="4">The HXXXXD motif is essential for acyltransferase activity and may constitute the binding site for the phosphate moiety of the glycerol-3-phosphate.</text>
</comment>
<evidence type="ECO:0000256" key="3">
    <source>
        <dbReference type="ARBA" id="ARBA00023315"/>
    </source>
</evidence>
<keyword evidence="7" id="KW-1185">Reference proteome</keyword>
<dbReference type="EMBL" id="CP141614">
    <property type="protein sequence ID" value="WRP13221.1"/>
    <property type="molecule type" value="Genomic_DNA"/>
</dbReference>
<comment type="catalytic activity">
    <reaction evidence="4">
        <text>a 1-acyl-sn-glycero-3-phosphate + an acyl-CoA = a 1,2-diacyl-sn-glycero-3-phosphate + CoA</text>
        <dbReference type="Rhea" id="RHEA:19709"/>
        <dbReference type="ChEBI" id="CHEBI:57287"/>
        <dbReference type="ChEBI" id="CHEBI:57970"/>
        <dbReference type="ChEBI" id="CHEBI:58342"/>
        <dbReference type="ChEBI" id="CHEBI:58608"/>
        <dbReference type="EC" id="2.3.1.51"/>
    </reaction>
</comment>
<organism evidence="6 7">
    <name type="scientific">Geochorda subterranea</name>
    <dbReference type="NCBI Taxonomy" id="3109564"/>
    <lineage>
        <taxon>Bacteria</taxon>
        <taxon>Bacillati</taxon>
        <taxon>Bacillota</taxon>
        <taxon>Limnochordia</taxon>
        <taxon>Limnochordales</taxon>
        <taxon>Geochordaceae</taxon>
        <taxon>Geochorda</taxon>
    </lineage>
</organism>
<dbReference type="SMART" id="SM00563">
    <property type="entry name" value="PlsC"/>
    <property type="match status" value="1"/>
</dbReference>
<keyword evidence="4" id="KW-0443">Lipid metabolism</keyword>
<dbReference type="InterPro" id="IPR004552">
    <property type="entry name" value="AGP_acyltrans"/>
</dbReference>
<name>A0ABZ1BJX6_9FIRM</name>
<dbReference type="PANTHER" id="PTHR10434:SF11">
    <property type="entry name" value="1-ACYL-SN-GLYCEROL-3-PHOSPHATE ACYLTRANSFERASE"/>
    <property type="match status" value="1"/>
</dbReference>
<dbReference type="Pfam" id="PF01553">
    <property type="entry name" value="Acyltransferase"/>
    <property type="match status" value="1"/>
</dbReference>